<evidence type="ECO:0000313" key="1">
    <source>
        <dbReference type="EMBL" id="OGG74999.1"/>
    </source>
</evidence>
<accession>A0A1F6EMX0</accession>
<reference evidence="1 2" key="1">
    <citation type="journal article" date="2016" name="Nat. Commun.">
        <title>Thousands of microbial genomes shed light on interconnected biogeochemical processes in an aquifer system.</title>
        <authorList>
            <person name="Anantharaman K."/>
            <person name="Brown C.T."/>
            <person name="Hug L.A."/>
            <person name="Sharon I."/>
            <person name="Castelle C.J."/>
            <person name="Probst A.J."/>
            <person name="Thomas B.C."/>
            <person name="Singh A."/>
            <person name="Wilkins M.J."/>
            <person name="Karaoz U."/>
            <person name="Brodie E.L."/>
            <person name="Williams K.H."/>
            <person name="Hubbard S.S."/>
            <person name="Banfield J.F."/>
        </authorList>
    </citation>
    <scope>NUCLEOTIDE SEQUENCE [LARGE SCALE GENOMIC DNA]</scope>
</reference>
<dbReference type="Gene3D" id="3.40.50.300">
    <property type="entry name" value="P-loop containing nucleotide triphosphate hydrolases"/>
    <property type="match status" value="1"/>
</dbReference>
<dbReference type="EMBL" id="MFLU01000010">
    <property type="protein sequence ID" value="OGG74999.1"/>
    <property type="molecule type" value="Genomic_DNA"/>
</dbReference>
<dbReference type="Proteomes" id="UP000178587">
    <property type="component" value="Unassembled WGS sequence"/>
</dbReference>
<sequence length="218" mass="24993">MHSEQLKPEEFDAHIANGTFRLAFVGMSNAGKSYRSKALQDEENFLWYHVDDEIQKALNFKTMGEISEWLGYPVSATYSEREAEYLVRESKFTKKAAMDTNGKNLAFDTTGSVVHLEQKTLDVLKENCLIVHIDVGEDSLEHMIEEFFREPKPVAWGGYFSQEVGELEEVALRRCYPALLKERLARYRALAHVNIPMKELYDTSGGETLAIIKRHLAR</sequence>
<evidence type="ECO:0000313" key="2">
    <source>
        <dbReference type="Proteomes" id="UP000178587"/>
    </source>
</evidence>
<name>A0A1F6EMX0_9BACT</name>
<dbReference type="SUPFAM" id="SSF52540">
    <property type="entry name" value="P-loop containing nucleoside triphosphate hydrolases"/>
    <property type="match status" value="1"/>
</dbReference>
<protein>
    <submittedName>
        <fullName evidence="1">Uncharacterized protein</fullName>
    </submittedName>
</protein>
<organism evidence="1 2">
    <name type="scientific">Candidatus Kaiserbacteria bacterium RIFCSPLOWO2_01_FULL_50_24</name>
    <dbReference type="NCBI Taxonomy" id="1798507"/>
    <lineage>
        <taxon>Bacteria</taxon>
        <taxon>Candidatus Kaiseribacteriota</taxon>
    </lineage>
</organism>
<comment type="caution">
    <text evidence="1">The sequence shown here is derived from an EMBL/GenBank/DDBJ whole genome shotgun (WGS) entry which is preliminary data.</text>
</comment>
<proteinExistence type="predicted"/>
<gene>
    <name evidence="1" type="ORF">A3A34_04255</name>
</gene>
<dbReference type="InterPro" id="IPR027417">
    <property type="entry name" value="P-loop_NTPase"/>
</dbReference>
<dbReference type="STRING" id="1798507.A3A34_04255"/>
<dbReference type="AlphaFoldDB" id="A0A1F6EMX0"/>